<organism evidence="1 2">
    <name type="scientific">Tsukamurella paurometabola</name>
    <name type="common">Corynebacterium paurometabolum</name>
    <dbReference type="NCBI Taxonomy" id="2061"/>
    <lineage>
        <taxon>Bacteria</taxon>
        <taxon>Bacillati</taxon>
        <taxon>Actinomycetota</taxon>
        <taxon>Actinomycetes</taxon>
        <taxon>Mycobacteriales</taxon>
        <taxon>Tsukamurellaceae</taxon>
        <taxon>Tsukamurella</taxon>
    </lineage>
</organism>
<dbReference type="Proteomes" id="UP000271626">
    <property type="component" value="Chromosome"/>
</dbReference>
<protein>
    <submittedName>
        <fullName evidence="1">Uncharacterized protein</fullName>
    </submittedName>
</protein>
<proteinExistence type="predicted"/>
<sequence>MDPDAPIDTEEGLRAAATTALAQTEPHTAEWMYLRRAMIDLDLIRATVDLASAQLRTLIPPSTRGASNHHAVRLGIRRLTAEIEAEIEQAVSREL</sequence>
<dbReference type="OrthoDB" id="4785550at2"/>
<evidence type="ECO:0000313" key="1">
    <source>
        <dbReference type="EMBL" id="VDR38654.1"/>
    </source>
</evidence>
<dbReference type="EMBL" id="LR131273">
    <property type="protein sequence ID" value="VDR38654.1"/>
    <property type="molecule type" value="Genomic_DNA"/>
</dbReference>
<dbReference type="AlphaFoldDB" id="A0A3P8K0S3"/>
<name>A0A3P8K0S3_TSUPA</name>
<evidence type="ECO:0000313" key="2">
    <source>
        <dbReference type="Proteomes" id="UP000271626"/>
    </source>
</evidence>
<accession>A0A3P8K0S3</accession>
<dbReference type="RefSeq" id="WP_126195852.1">
    <property type="nucleotide sequence ID" value="NZ_CP085954.1"/>
</dbReference>
<reference evidence="1 2" key="1">
    <citation type="submission" date="2018-12" db="EMBL/GenBank/DDBJ databases">
        <authorList>
            <consortium name="Pathogen Informatics"/>
        </authorList>
    </citation>
    <scope>NUCLEOTIDE SEQUENCE [LARGE SCALE GENOMIC DNA]</scope>
    <source>
        <strain evidence="1 2">NCTC10741</strain>
    </source>
</reference>
<gene>
    <name evidence="1" type="ORF">NCTC10741_01777</name>
</gene>